<gene>
    <name evidence="2" type="ORF">DdX_20605</name>
</gene>
<evidence type="ECO:0000256" key="1">
    <source>
        <dbReference type="SAM" id="MobiDB-lite"/>
    </source>
</evidence>
<reference evidence="2" key="1">
    <citation type="submission" date="2022-01" db="EMBL/GenBank/DDBJ databases">
        <title>Genome Sequence Resource for Two Populations of Ditylenchus destructor, the Migratory Endoparasitic Phytonematode.</title>
        <authorList>
            <person name="Zhang H."/>
            <person name="Lin R."/>
            <person name="Xie B."/>
        </authorList>
    </citation>
    <scope>NUCLEOTIDE SEQUENCE</scope>
    <source>
        <strain evidence="2">BazhouSP</strain>
    </source>
</reference>
<dbReference type="AlphaFoldDB" id="A0AAD4ML25"/>
<organism evidence="2 3">
    <name type="scientific">Ditylenchus destructor</name>
    <dbReference type="NCBI Taxonomy" id="166010"/>
    <lineage>
        <taxon>Eukaryota</taxon>
        <taxon>Metazoa</taxon>
        <taxon>Ecdysozoa</taxon>
        <taxon>Nematoda</taxon>
        <taxon>Chromadorea</taxon>
        <taxon>Rhabditida</taxon>
        <taxon>Tylenchina</taxon>
        <taxon>Tylenchomorpha</taxon>
        <taxon>Sphaerularioidea</taxon>
        <taxon>Anguinidae</taxon>
        <taxon>Anguininae</taxon>
        <taxon>Ditylenchus</taxon>
    </lineage>
</organism>
<dbReference type="EMBL" id="JAKKPZ010000613">
    <property type="protein sequence ID" value="KAI1693538.1"/>
    <property type="molecule type" value="Genomic_DNA"/>
</dbReference>
<feature type="region of interest" description="Disordered" evidence="1">
    <location>
        <begin position="1"/>
        <end position="58"/>
    </location>
</feature>
<dbReference type="Proteomes" id="UP001201812">
    <property type="component" value="Unassembled WGS sequence"/>
</dbReference>
<feature type="compositionally biased region" description="Basic and acidic residues" evidence="1">
    <location>
        <begin position="46"/>
        <end position="58"/>
    </location>
</feature>
<protein>
    <submittedName>
        <fullName evidence="2">Uncharacterized protein</fullName>
    </submittedName>
</protein>
<proteinExistence type="predicted"/>
<sequence length="148" mass="16593">MASAREQLQQLHKAQKRARLPTADDSILEEQLVDEHEEEDSAASDQENRQAEICDSKDLNHHPSLSDYLAALLNDVDKQVDTARAVRIQHSRGRPKLNVIKEQQVINVLNAANFDTDEGLIDAVNLLSLKELANNPFYMELANNPVGK</sequence>
<feature type="compositionally biased region" description="Polar residues" evidence="1">
    <location>
        <begin position="1"/>
        <end position="12"/>
    </location>
</feature>
<evidence type="ECO:0000313" key="2">
    <source>
        <dbReference type="EMBL" id="KAI1693538.1"/>
    </source>
</evidence>
<feature type="compositionally biased region" description="Acidic residues" evidence="1">
    <location>
        <begin position="26"/>
        <end position="42"/>
    </location>
</feature>
<accession>A0AAD4ML25</accession>
<keyword evidence="3" id="KW-1185">Reference proteome</keyword>
<name>A0AAD4ML25_9BILA</name>
<comment type="caution">
    <text evidence="2">The sequence shown here is derived from an EMBL/GenBank/DDBJ whole genome shotgun (WGS) entry which is preliminary data.</text>
</comment>
<evidence type="ECO:0000313" key="3">
    <source>
        <dbReference type="Proteomes" id="UP001201812"/>
    </source>
</evidence>